<comment type="caution">
    <text evidence="2">The sequence shown here is derived from an EMBL/GenBank/DDBJ whole genome shotgun (WGS) entry which is preliminary data.</text>
</comment>
<evidence type="ECO:0000313" key="2">
    <source>
        <dbReference type="EMBL" id="KAE9541727.1"/>
    </source>
</evidence>
<dbReference type="InterPro" id="IPR036273">
    <property type="entry name" value="CRAL/TRIO_N_dom_sf"/>
</dbReference>
<dbReference type="AlphaFoldDB" id="A0A6G0U0D8"/>
<dbReference type="PANTHER" id="PTHR10174:SF224">
    <property type="entry name" value="RETINOL-BINDING PROTEIN PINTA"/>
    <property type="match status" value="1"/>
</dbReference>
<dbReference type="CDD" id="cd00170">
    <property type="entry name" value="SEC14"/>
    <property type="match status" value="1"/>
</dbReference>
<proteinExistence type="predicted"/>
<keyword evidence="3" id="KW-1185">Reference proteome</keyword>
<gene>
    <name evidence="2" type="ORF">AGLY_003718</name>
</gene>
<protein>
    <recommendedName>
        <fullName evidence="1">CRAL-TRIO domain-containing protein</fullName>
    </recommendedName>
</protein>
<dbReference type="PROSITE" id="PS50191">
    <property type="entry name" value="CRAL_TRIO"/>
    <property type="match status" value="1"/>
</dbReference>
<feature type="domain" description="CRAL-TRIO" evidence="1">
    <location>
        <begin position="90"/>
        <end position="252"/>
    </location>
</feature>
<dbReference type="Proteomes" id="UP000475862">
    <property type="component" value="Unassembled WGS sequence"/>
</dbReference>
<dbReference type="PRINTS" id="PR00180">
    <property type="entry name" value="CRETINALDHBP"/>
</dbReference>
<name>A0A6G0U0D8_APHGL</name>
<organism evidence="2 3">
    <name type="scientific">Aphis glycines</name>
    <name type="common">Soybean aphid</name>
    <dbReference type="NCBI Taxonomy" id="307491"/>
    <lineage>
        <taxon>Eukaryota</taxon>
        <taxon>Metazoa</taxon>
        <taxon>Ecdysozoa</taxon>
        <taxon>Arthropoda</taxon>
        <taxon>Hexapoda</taxon>
        <taxon>Insecta</taxon>
        <taxon>Pterygota</taxon>
        <taxon>Neoptera</taxon>
        <taxon>Paraneoptera</taxon>
        <taxon>Hemiptera</taxon>
        <taxon>Sternorrhyncha</taxon>
        <taxon>Aphidomorpha</taxon>
        <taxon>Aphidoidea</taxon>
        <taxon>Aphididae</taxon>
        <taxon>Aphidini</taxon>
        <taxon>Aphis</taxon>
        <taxon>Aphis</taxon>
    </lineage>
</organism>
<evidence type="ECO:0000259" key="1">
    <source>
        <dbReference type="PROSITE" id="PS50191"/>
    </source>
</evidence>
<sequence length="514" mass="59985">MTYLIPPNETQIEHIKNEEFYQPLYKLDEDVTHLMEWLTKQPHLPNITDRKWLAHFITGCKYNLQRSKQVIESYFVARAEFPEFFGSFNREQLKEATKQGSVCLFPKLTPEGNRIFCTTTRPSSDDDNYDVMLFCQVSIAILDLQLKLEPMYGNIILYDLKHVRLAQFMAFTPTLTKNLLRCCIDSFPLRVKTVHYINPPKFMSRLITFFKLFVSNKIRDRIFVHDSLEDLYQYIPKDVLPDIYGGTGGNLEKYEEDMLELLMANKEWLEARPKADLSRRPEHTKTDELDMNVTKKENNYNIKYLQQINDMFMKKKENIIAIKSSTQRRWCINSKRTIHLGRCSAQQTLGPCSRCVRSQRRLIQFETTSSRRSLFIDLNTELTLRLSVSRFLVTVLTATCHTCELQFRARGLFRTDFLVNEYGHSSSNLSRICRWMSDSTIHSVSDPGSQHSSLPMKLNRRRIMTAEICVCDDFGTPDRILLNNRVGNGKKKNLFGTARSESGRETCNKGEYLQ</sequence>
<dbReference type="Gene3D" id="3.40.525.10">
    <property type="entry name" value="CRAL-TRIO lipid binding domain"/>
    <property type="match status" value="1"/>
</dbReference>
<dbReference type="SUPFAM" id="SSF52087">
    <property type="entry name" value="CRAL/TRIO domain"/>
    <property type="match status" value="1"/>
</dbReference>
<dbReference type="GO" id="GO:0016020">
    <property type="term" value="C:membrane"/>
    <property type="evidence" value="ECO:0007669"/>
    <property type="project" value="TreeGrafter"/>
</dbReference>
<dbReference type="SMART" id="SM00516">
    <property type="entry name" value="SEC14"/>
    <property type="match status" value="1"/>
</dbReference>
<reference evidence="2 3" key="1">
    <citation type="submission" date="2019-08" db="EMBL/GenBank/DDBJ databases">
        <title>The genome of the soybean aphid Biotype 1, its phylome, world population structure and adaptation to the North American continent.</title>
        <authorList>
            <person name="Giordano R."/>
            <person name="Donthu R.K."/>
            <person name="Hernandez A.G."/>
            <person name="Wright C.L."/>
            <person name="Zimin A.V."/>
        </authorList>
    </citation>
    <scope>NUCLEOTIDE SEQUENCE [LARGE SCALE GENOMIC DNA]</scope>
    <source>
        <tissue evidence="2">Whole aphids</tissue>
    </source>
</reference>
<dbReference type="SUPFAM" id="SSF46938">
    <property type="entry name" value="CRAL/TRIO N-terminal domain"/>
    <property type="match status" value="1"/>
</dbReference>
<dbReference type="PANTHER" id="PTHR10174">
    <property type="entry name" value="ALPHA-TOCOPHEROL TRANSFER PROTEIN-RELATED"/>
    <property type="match status" value="1"/>
</dbReference>
<dbReference type="OrthoDB" id="6682367at2759"/>
<dbReference type="InterPro" id="IPR036865">
    <property type="entry name" value="CRAL-TRIO_dom_sf"/>
</dbReference>
<accession>A0A6G0U0D8</accession>
<dbReference type="GO" id="GO:1902936">
    <property type="term" value="F:phosphatidylinositol bisphosphate binding"/>
    <property type="evidence" value="ECO:0007669"/>
    <property type="project" value="TreeGrafter"/>
</dbReference>
<dbReference type="InterPro" id="IPR001251">
    <property type="entry name" value="CRAL-TRIO_dom"/>
</dbReference>
<dbReference type="Pfam" id="PF00650">
    <property type="entry name" value="CRAL_TRIO"/>
    <property type="match status" value="1"/>
</dbReference>
<evidence type="ECO:0000313" key="3">
    <source>
        <dbReference type="Proteomes" id="UP000475862"/>
    </source>
</evidence>
<dbReference type="EMBL" id="VYZN01000012">
    <property type="protein sequence ID" value="KAE9541727.1"/>
    <property type="molecule type" value="Genomic_DNA"/>
</dbReference>